<dbReference type="Pfam" id="PF03150">
    <property type="entry name" value="CCP_MauG"/>
    <property type="match status" value="1"/>
</dbReference>
<feature type="domain" description="Cytochrome c" evidence="15">
    <location>
        <begin position="173"/>
        <end position="299"/>
    </location>
</feature>
<comment type="pathway">
    <text evidence="2">One-carbon metabolism; methylamine degradation.</text>
</comment>
<dbReference type="FunCoup" id="A0A7X0JS22">
    <property type="interactions" value="154"/>
</dbReference>
<dbReference type="FunFam" id="1.10.760.10:FF:000019">
    <property type="entry name" value="Di-heme cytochrome C peroxidase"/>
    <property type="match status" value="1"/>
</dbReference>
<keyword evidence="5 14" id="KW-0479">Metal-binding</keyword>
<feature type="binding site" description="axial binding residue" evidence="14">
    <location>
        <position position="47"/>
    </location>
    <ligand>
        <name>heme c</name>
        <dbReference type="ChEBI" id="CHEBI:61717"/>
        <label>1</label>
    </ligand>
    <ligandPart>
        <name>Fe</name>
        <dbReference type="ChEBI" id="CHEBI:18248"/>
    </ligandPart>
</feature>
<keyword evidence="6" id="KW-0732">Signal</keyword>
<dbReference type="GO" id="GO:0042597">
    <property type="term" value="C:periplasmic space"/>
    <property type="evidence" value="ECO:0007669"/>
    <property type="project" value="UniProtKB-SubCell"/>
</dbReference>
<feature type="domain" description="Cytochrome c" evidence="15">
    <location>
        <begin position="21"/>
        <end position="122"/>
    </location>
</feature>
<evidence type="ECO:0000256" key="6">
    <source>
        <dbReference type="ARBA" id="ARBA00022729"/>
    </source>
</evidence>
<reference evidence="16 17" key="1">
    <citation type="submission" date="2020-08" db="EMBL/GenBank/DDBJ databases">
        <title>Genomic Encyclopedia of Type Strains, Phase IV (KMG-IV): sequencing the most valuable type-strain genomes for metagenomic binning, comparative biology and taxonomic classification.</title>
        <authorList>
            <person name="Goeker M."/>
        </authorList>
    </citation>
    <scope>NUCLEOTIDE SEQUENCE [LARGE SCALE GENOMIC DNA]</scope>
    <source>
        <strain evidence="16 17">DSM 22368</strain>
    </source>
</reference>
<dbReference type="Pfam" id="PF21419">
    <property type="entry name" value="RoxA-like_Cyt-c"/>
    <property type="match status" value="1"/>
</dbReference>
<dbReference type="RefSeq" id="WP_166851532.1">
    <property type="nucleotide sequence ID" value="NZ_JAAONY010000001.1"/>
</dbReference>
<evidence type="ECO:0000256" key="14">
    <source>
        <dbReference type="PIRSR" id="PIRSR000294-2"/>
    </source>
</evidence>
<accession>A0A7X0JS22</accession>
<dbReference type="GO" id="GO:0009055">
    <property type="term" value="F:electron transfer activity"/>
    <property type="evidence" value="ECO:0007669"/>
    <property type="project" value="InterPro"/>
</dbReference>
<dbReference type="PIRSF" id="PIRSF000294">
    <property type="entry name" value="Cytochrome-c_peroxidase"/>
    <property type="match status" value="1"/>
</dbReference>
<comment type="PTM">
    <text evidence="13">Binds 2 heme groups per subunit.</text>
</comment>
<keyword evidence="10 14" id="KW-0408">Iron</keyword>
<comment type="function">
    <text evidence="11">Involved in methylamine metabolism. Essential for the maturation of the beta subunit of MADH, presumably via a step in the biosynthesis of tryptophan tryptophylquinone (TTQ), the cofactor of MADH.</text>
</comment>
<evidence type="ECO:0000256" key="7">
    <source>
        <dbReference type="ARBA" id="ARBA00022764"/>
    </source>
</evidence>
<evidence type="ECO:0000313" key="16">
    <source>
        <dbReference type="EMBL" id="MBB6520341.1"/>
    </source>
</evidence>
<evidence type="ECO:0000256" key="11">
    <source>
        <dbReference type="ARBA" id="ARBA00058991"/>
    </source>
</evidence>
<dbReference type="PANTHER" id="PTHR30600:SF10">
    <property type="entry name" value="BLL6722 PROTEIN"/>
    <property type="match status" value="1"/>
</dbReference>
<evidence type="ECO:0000259" key="15">
    <source>
        <dbReference type="PROSITE" id="PS51007"/>
    </source>
</evidence>
<organism evidence="16 17">
    <name type="scientific">Pseudoteredinibacter isoporae</name>
    <dbReference type="NCBI Taxonomy" id="570281"/>
    <lineage>
        <taxon>Bacteria</taxon>
        <taxon>Pseudomonadati</taxon>
        <taxon>Pseudomonadota</taxon>
        <taxon>Gammaproteobacteria</taxon>
        <taxon>Cellvibrionales</taxon>
        <taxon>Cellvibrionaceae</taxon>
        <taxon>Pseudoteredinibacter</taxon>
    </lineage>
</organism>
<dbReference type="InParanoid" id="A0A7X0JS22"/>
<dbReference type="PROSITE" id="PS51007">
    <property type="entry name" value="CYTC"/>
    <property type="match status" value="2"/>
</dbReference>
<evidence type="ECO:0000313" key="17">
    <source>
        <dbReference type="Proteomes" id="UP000528457"/>
    </source>
</evidence>
<protein>
    <recommendedName>
        <fullName evidence="12">Methylamine utilization protein MauG</fullName>
    </recommendedName>
</protein>
<evidence type="ECO:0000256" key="10">
    <source>
        <dbReference type="ARBA" id="ARBA00023004"/>
    </source>
</evidence>
<feature type="binding site" description="covalent" evidence="13">
    <location>
        <position position="190"/>
    </location>
    <ligand>
        <name>heme c</name>
        <dbReference type="ChEBI" id="CHEBI:61717"/>
        <label>2</label>
    </ligand>
</feature>
<feature type="binding site" description="covalent" evidence="13">
    <location>
        <position position="43"/>
    </location>
    <ligand>
        <name>heme c</name>
        <dbReference type="ChEBI" id="CHEBI:61717"/>
        <label>1</label>
    </ligand>
</feature>
<evidence type="ECO:0000256" key="8">
    <source>
        <dbReference type="ARBA" id="ARBA00022982"/>
    </source>
</evidence>
<keyword evidence="9 16" id="KW-0560">Oxidoreductase</keyword>
<dbReference type="InterPro" id="IPR004852">
    <property type="entry name" value="Di-haem_cyt_c_peroxidsae"/>
</dbReference>
<evidence type="ECO:0000256" key="3">
    <source>
        <dbReference type="ARBA" id="ARBA00022448"/>
    </source>
</evidence>
<keyword evidence="7" id="KW-0574">Periplasm</keyword>
<sequence>MELLKQQWLLPEISYQERHQQLAALGKALFFDSNLSIDFSTSCATCHKPDQAWADGQATATGLKNKTLRRATPSIINTAYSLTFMWDGRSPSLEHQALMPIFNPEEMGLNADLLVKRIEQNPSYSELFDAAFDSNDITIHKVGLAIAEFERTIVSRNTRFDRWLKGDKNAMTLEEREGFRLFLDGQKSGCINCHNPPNFTDHGFHNIGLAKLEGQSADLGRFNQTPLNIMKGAFKTPSLRGTPLTAPYFHNGSANTLEEVVDHYQDGILAKENLSPSLINITLSQEDKSKLVAFLKTLQ</sequence>
<gene>
    <name evidence="16" type="ORF">HNR48_000619</name>
</gene>
<dbReference type="SUPFAM" id="SSF46626">
    <property type="entry name" value="Cytochrome c"/>
    <property type="match status" value="2"/>
</dbReference>
<keyword evidence="8" id="KW-0249">Electron transport</keyword>
<comment type="subcellular location">
    <subcellularLocation>
        <location evidence="1">Periplasm</location>
    </subcellularLocation>
</comment>
<dbReference type="InterPro" id="IPR026259">
    <property type="entry name" value="MauG/Cytc_peroxidase"/>
</dbReference>
<feature type="binding site" description="axial binding residue" evidence="14">
    <location>
        <position position="194"/>
    </location>
    <ligand>
        <name>heme c</name>
        <dbReference type="ChEBI" id="CHEBI:61717"/>
        <label>2</label>
    </ligand>
    <ligandPart>
        <name>Fe</name>
        <dbReference type="ChEBI" id="CHEBI:18248"/>
    </ligandPart>
</feature>
<keyword evidence="16" id="KW-0575">Peroxidase</keyword>
<dbReference type="InterPro" id="IPR036909">
    <property type="entry name" value="Cyt_c-like_dom_sf"/>
</dbReference>
<evidence type="ECO:0000256" key="5">
    <source>
        <dbReference type="ARBA" id="ARBA00022723"/>
    </source>
</evidence>
<keyword evidence="17" id="KW-1185">Reference proteome</keyword>
<dbReference type="Proteomes" id="UP000528457">
    <property type="component" value="Unassembled WGS sequence"/>
</dbReference>
<proteinExistence type="predicted"/>
<evidence type="ECO:0000256" key="2">
    <source>
        <dbReference type="ARBA" id="ARBA00004856"/>
    </source>
</evidence>
<dbReference type="GO" id="GO:0004130">
    <property type="term" value="F:cytochrome-c peroxidase activity"/>
    <property type="evidence" value="ECO:0007669"/>
    <property type="project" value="TreeGrafter"/>
</dbReference>
<dbReference type="GO" id="GO:0046872">
    <property type="term" value="F:metal ion binding"/>
    <property type="evidence" value="ECO:0007669"/>
    <property type="project" value="UniProtKB-KW"/>
</dbReference>
<keyword evidence="3" id="KW-0813">Transport</keyword>
<name>A0A7X0JS22_9GAMM</name>
<dbReference type="AlphaFoldDB" id="A0A7X0JS22"/>
<feature type="binding site" description="covalent" evidence="13">
    <location>
        <position position="46"/>
    </location>
    <ligand>
        <name>heme c</name>
        <dbReference type="ChEBI" id="CHEBI:61717"/>
        <label>1</label>
    </ligand>
</feature>
<evidence type="ECO:0000256" key="12">
    <source>
        <dbReference type="ARBA" id="ARBA00073576"/>
    </source>
</evidence>
<evidence type="ECO:0000256" key="1">
    <source>
        <dbReference type="ARBA" id="ARBA00004418"/>
    </source>
</evidence>
<dbReference type="InterPro" id="IPR009056">
    <property type="entry name" value="Cyt_c-like_dom"/>
</dbReference>
<evidence type="ECO:0000256" key="9">
    <source>
        <dbReference type="ARBA" id="ARBA00023002"/>
    </source>
</evidence>
<dbReference type="EMBL" id="JACHHT010000001">
    <property type="protein sequence ID" value="MBB6520341.1"/>
    <property type="molecule type" value="Genomic_DNA"/>
</dbReference>
<dbReference type="InterPro" id="IPR051395">
    <property type="entry name" value="Cytochrome_c_Peroxidase/MauG"/>
</dbReference>
<dbReference type="GO" id="GO:0020037">
    <property type="term" value="F:heme binding"/>
    <property type="evidence" value="ECO:0007669"/>
    <property type="project" value="InterPro"/>
</dbReference>
<comment type="caution">
    <text evidence="16">The sequence shown here is derived from an EMBL/GenBank/DDBJ whole genome shotgun (WGS) entry which is preliminary data.</text>
</comment>
<keyword evidence="4 13" id="KW-0349">Heme</keyword>
<evidence type="ECO:0000256" key="4">
    <source>
        <dbReference type="ARBA" id="ARBA00022617"/>
    </source>
</evidence>
<dbReference type="PANTHER" id="PTHR30600">
    <property type="entry name" value="CYTOCHROME C PEROXIDASE-RELATED"/>
    <property type="match status" value="1"/>
</dbReference>
<comment type="cofactor">
    <cofactor evidence="13">
        <name>heme</name>
        <dbReference type="ChEBI" id="CHEBI:30413"/>
    </cofactor>
    <text evidence="13">Binds 2 heme groups.</text>
</comment>
<feature type="binding site" description="covalent" evidence="13">
    <location>
        <position position="193"/>
    </location>
    <ligand>
        <name>heme c</name>
        <dbReference type="ChEBI" id="CHEBI:61717"/>
        <label>2</label>
    </ligand>
</feature>
<evidence type="ECO:0000256" key="13">
    <source>
        <dbReference type="PIRSR" id="PIRSR000294-1"/>
    </source>
</evidence>
<dbReference type="Gene3D" id="1.10.760.10">
    <property type="entry name" value="Cytochrome c-like domain"/>
    <property type="match status" value="2"/>
</dbReference>